<organism evidence="1 2">
    <name type="scientific">Betalipothrixvirus acidiani</name>
    <dbReference type="NCBI Taxonomy" id="346881"/>
    <lineage>
        <taxon>Viruses</taxon>
        <taxon>Adnaviria</taxon>
        <taxon>Zilligvirae</taxon>
        <taxon>Taleaviricota</taxon>
        <taxon>Tokiviricetes</taxon>
        <taxon>Ligamenvirales</taxon>
        <taxon>Lipothrixviridae</taxon>
        <taxon>Betalipothrixvirus</taxon>
    </lineage>
</organism>
<keyword evidence="2" id="KW-1185">Reference proteome</keyword>
<evidence type="ECO:0000313" key="1">
    <source>
        <dbReference type="EMBL" id="CAJ31517.1"/>
    </source>
</evidence>
<dbReference type="EMBL" id="AM087120">
    <property type="protein sequence ID" value="CAJ31517.1"/>
    <property type="molecule type" value="Genomic_DNA"/>
</dbReference>
<sequence length="155" mass="18777">MDDRIYYLIKLLLYVAKQEKARVTPTKLQKIFFLLEKEKGIDLGLDFKPWIFGPSSDLLQDYVDKLVEMGEIEEKARGVRDVFTGFVIAYRRRYILKSELTPDEKDEEIMKFFKKWVRKSTDRILKYVYKKYPESFYHYPYRLFDPLFNSKKAKD</sequence>
<name>A7WKB6_9VIRU</name>
<proteinExistence type="predicted"/>
<evidence type="ECO:0000313" key="2">
    <source>
        <dbReference type="Proteomes" id="UP000001310"/>
    </source>
</evidence>
<dbReference type="OrthoDB" id="26102at10239"/>
<dbReference type="RefSeq" id="YP_001604369.1">
    <property type="nucleotide sequence ID" value="NC_010155.1"/>
</dbReference>
<reference evidence="2" key="1">
    <citation type="journal article" date="2008" name="J. Virol.">
        <title>Structure of the acidianus filamentous virus 3 and comparative genomics of related archaeal lipothrixviruses.</title>
        <authorList>
            <person name="Vestergaard G."/>
            <person name="Aramayo R."/>
            <person name="Basta T."/>
            <person name="Haring M."/>
            <person name="Peng X."/>
            <person name="Brugger K."/>
            <person name="Chen L."/>
            <person name="Rachel R."/>
            <person name="Boisset N."/>
            <person name="Garrett R.A."/>
            <person name="Prangishvili D."/>
        </authorList>
    </citation>
    <scope>NUCLEOTIDE SEQUENCE [LARGE SCALE GENOMIC DNA]</scope>
</reference>
<dbReference type="KEGG" id="vg:5797829"/>
<dbReference type="GeneID" id="5797829"/>
<dbReference type="Proteomes" id="UP000001310">
    <property type="component" value="Segment"/>
</dbReference>
<protein>
    <submittedName>
        <fullName evidence="1">Uncharacterized protein</fullName>
    </submittedName>
</protein>
<accession>A7WKB6</accession>